<sequence>MIKKTLKADLSFQIKKGSSIISSSKDTARDLTFAGGTSHSFPMAPTDAVRAVASRNFVIENIDNATARIYKKDAVARDILEQLPLMRQVVENKAKKARTAVLSMPSSDSRMIRLQEIKVREKAALVNINKLEDKAQQLAYPIQYLQDKGMVPEPKGDTLAAVLRDRPKPTGGHLSYIDE</sequence>
<evidence type="ECO:0000313" key="1">
    <source>
        <dbReference type="EMBL" id="QDO84036.1"/>
    </source>
</evidence>
<evidence type="ECO:0000313" key="2">
    <source>
        <dbReference type="Proteomes" id="UP000315947"/>
    </source>
</evidence>
<keyword evidence="2" id="KW-1185">Reference proteome</keyword>
<dbReference type="EMBL" id="CP041614">
    <property type="protein sequence ID" value="QDO84036.1"/>
    <property type="molecule type" value="Genomic_DNA"/>
</dbReference>
<dbReference type="RefSeq" id="WP_144046402.1">
    <property type="nucleotide sequence ID" value="NZ_CP041614.1"/>
</dbReference>
<name>A0ABX5X461_9GAMM</name>
<accession>A0ABX5X461</accession>
<dbReference type="Proteomes" id="UP000315947">
    <property type="component" value="Chromosome"/>
</dbReference>
<protein>
    <submittedName>
        <fullName evidence="1">Uncharacterized protein</fullName>
    </submittedName>
</protein>
<reference evidence="1 2" key="1">
    <citation type="submission" date="2019-07" db="EMBL/GenBank/DDBJ databases">
        <title>Shewanella sp. YLB-06 whole genomic sequence.</title>
        <authorList>
            <person name="Yu L."/>
        </authorList>
    </citation>
    <scope>NUCLEOTIDE SEQUENCE [LARGE SCALE GENOMIC DNA]</scope>
    <source>
        <strain evidence="1 2">YLB-06</strain>
    </source>
</reference>
<gene>
    <name evidence="1" type="ORF">FM037_13290</name>
</gene>
<proteinExistence type="predicted"/>
<organism evidence="1 2">
    <name type="scientific">Shewanella psychropiezotolerans</name>
    <dbReference type="NCBI Taxonomy" id="2593655"/>
    <lineage>
        <taxon>Bacteria</taxon>
        <taxon>Pseudomonadati</taxon>
        <taxon>Pseudomonadota</taxon>
        <taxon>Gammaproteobacteria</taxon>
        <taxon>Alteromonadales</taxon>
        <taxon>Shewanellaceae</taxon>
        <taxon>Shewanella</taxon>
    </lineage>
</organism>